<name>A0A6N7L625_9ACTN</name>
<accession>A0A6N7L625</accession>
<dbReference type="AlphaFoldDB" id="A0A6N7L625"/>
<gene>
    <name evidence="2" type="ORF">F7Q99_38700</name>
</gene>
<keyword evidence="3" id="KW-1185">Reference proteome</keyword>
<feature type="compositionally biased region" description="Basic and acidic residues" evidence="1">
    <location>
        <begin position="297"/>
        <end position="307"/>
    </location>
</feature>
<sequence>MINTYKAAQGVSERSAWRALRMAVQAGWVRCLQHAAPGYPARYQLQVPVDLVVPGLPEDLEEALRLWDSDALPEPDDADSYFGHLSQAPITPVSLEPPAEPFPAPRTAPDVTPDSGSPTECQTSPYTAKALSPLWGDTFTTPGETGELGDEDAWRPPRRRQAPSAEELAAARQVLARCRRWWQHQRGGAGVLSARELEGLAEPTALALRRATASELVEAITVQTRSARSLAALVGHRLWRIIKTRTEWDQARPPVLADGWRADEEHGRYAALLARQAQLPEWNRAGAAPARAALQEARQRAARRVEDEQAEQPSRGWHREAEDDFQASLAVPEDVSPLEVYRARVERSQRERWERQWR</sequence>
<comment type="caution">
    <text evidence="2">The sequence shown here is derived from an EMBL/GenBank/DDBJ whole genome shotgun (WGS) entry which is preliminary data.</text>
</comment>
<feature type="region of interest" description="Disordered" evidence="1">
    <location>
        <begin position="293"/>
        <end position="328"/>
    </location>
</feature>
<organism evidence="2 3">
    <name type="scientific">Streptomyces kaniharaensis</name>
    <dbReference type="NCBI Taxonomy" id="212423"/>
    <lineage>
        <taxon>Bacteria</taxon>
        <taxon>Bacillati</taxon>
        <taxon>Actinomycetota</taxon>
        <taxon>Actinomycetes</taxon>
        <taxon>Kitasatosporales</taxon>
        <taxon>Streptomycetaceae</taxon>
        <taxon>Streptomyces</taxon>
    </lineage>
</organism>
<dbReference type="EMBL" id="WBOF01000008">
    <property type="protein sequence ID" value="MQS17964.1"/>
    <property type="molecule type" value="Genomic_DNA"/>
</dbReference>
<feature type="region of interest" description="Disordered" evidence="1">
    <location>
        <begin position="89"/>
        <end position="165"/>
    </location>
</feature>
<dbReference type="Proteomes" id="UP000450000">
    <property type="component" value="Unassembled WGS sequence"/>
</dbReference>
<reference evidence="2 3" key="1">
    <citation type="submission" date="2019-09" db="EMBL/GenBank/DDBJ databases">
        <title>Genome Sequences of Streptomyces kaniharaensis ATCC 21070.</title>
        <authorList>
            <person name="Zhu W."/>
            <person name="De Crecy-Lagard V."/>
            <person name="Richards N.G."/>
        </authorList>
    </citation>
    <scope>NUCLEOTIDE SEQUENCE [LARGE SCALE GENOMIC DNA]</scope>
    <source>
        <strain evidence="2 3">SF-557</strain>
    </source>
</reference>
<protein>
    <submittedName>
        <fullName evidence="2">Uncharacterized protein</fullName>
    </submittedName>
</protein>
<feature type="compositionally biased region" description="Polar residues" evidence="1">
    <location>
        <begin position="114"/>
        <end position="126"/>
    </location>
</feature>
<proteinExistence type="predicted"/>
<evidence type="ECO:0000256" key="1">
    <source>
        <dbReference type="SAM" id="MobiDB-lite"/>
    </source>
</evidence>
<dbReference type="OrthoDB" id="3540902at2"/>
<evidence type="ECO:0000313" key="3">
    <source>
        <dbReference type="Proteomes" id="UP000450000"/>
    </source>
</evidence>
<dbReference type="RefSeq" id="WP_153471939.1">
    <property type="nucleotide sequence ID" value="NZ_WBOF01000008.1"/>
</dbReference>
<evidence type="ECO:0000313" key="2">
    <source>
        <dbReference type="EMBL" id="MQS17964.1"/>
    </source>
</evidence>